<evidence type="ECO:0000313" key="2">
    <source>
        <dbReference type="EMBL" id="CAA0130491.1"/>
    </source>
</evidence>
<evidence type="ECO:0000313" key="3">
    <source>
        <dbReference type="Proteomes" id="UP000430146"/>
    </source>
</evidence>
<feature type="compositionally biased region" description="Low complexity" evidence="1">
    <location>
        <begin position="68"/>
        <end position="91"/>
    </location>
</feature>
<name>A0A5S9R6V7_MYCVN</name>
<sequence length="228" mass="23984">MTAAAPDPAAPPPPGYHSHVHHAAADWKNNGQTNINDLTLACGPDNRLIENTGWTTTRKPPRPHRMAPTTTPDKAESTTTTTPTDTYCPNTTKDHDDTSTLLGMNRMVSALAAAGALASACILAAPAGAAPVSYGSNGVFGVSTQPREGWATTFIPPGRYRVDQSPSMHPYQSAPGYWLRCSNFPCAATFPGNIVATGGALREGPTFVDILPDDVAINLYNVTLTATP</sequence>
<dbReference type="AlphaFoldDB" id="A0A5S9R6V7"/>
<organism evidence="2 3">
    <name type="scientific">Mycolicibacterium vanbaalenii</name>
    <name type="common">Mycobacterium vanbaalenii</name>
    <dbReference type="NCBI Taxonomy" id="110539"/>
    <lineage>
        <taxon>Bacteria</taxon>
        <taxon>Bacillati</taxon>
        <taxon>Actinomycetota</taxon>
        <taxon>Actinomycetes</taxon>
        <taxon>Mycobacteriales</taxon>
        <taxon>Mycobacteriaceae</taxon>
        <taxon>Mycolicibacterium</taxon>
    </lineage>
</organism>
<proteinExistence type="predicted"/>
<gene>
    <name evidence="2" type="ORF">AELLOGFF_05768</name>
</gene>
<dbReference type="Proteomes" id="UP000430146">
    <property type="component" value="Unassembled WGS sequence"/>
</dbReference>
<evidence type="ECO:0000256" key="1">
    <source>
        <dbReference type="SAM" id="MobiDB-lite"/>
    </source>
</evidence>
<reference evidence="2 3" key="1">
    <citation type="submission" date="2019-11" db="EMBL/GenBank/DDBJ databases">
        <authorList>
            <person name="Holert J."/>
        </authorList>
    </citation>
    <scope>NUCLEOTIDE SEQUENCE [LARGE SCALE GENOMIC DNA]</scope>
    <source>
        <strain evidence="2">BC8_1</strain>
    </source>
</reference>
<dbReference type="EMBL" id="CACSIP010000039">
    <property type="protein sequence ID" value="CAA0130491.1"/>
    <property type="molecule type" value="Genomic_DNA"/>
</dbReference>
<feature type="region of interest" description="Disordered" evidence="1">
    <location>
        <begin position="52"/>
        <end position="92"/>
    </location>
</feature>
<keyword evidence="3" id="KW-1185">Reference proteome</keyword>
<feature type="region of interest" description="Disordered" evidence="1">
    <location>
        <begin position="1"/>
        <end position="20"/>
    </location>
</feature>
<protein>
    <submittedName>
        <fullName evidence="2">Uncharacterized protein</fullName>
    </submittedName>
</protein>
<accession>A0A5S9R6V7</accession>